<feature type="region of interest" description="Disordered" evidence="7">
    <location>
        <begin position="484"/>
        <end position="531"/>
    </location>
</feature>
<evidence type="ECO:0000313" key="10">
    <source>
        <dbReference type="EMBL" id="PIK59599.1"/>
    </source>
</evidence>
<organism evidence="10 11">
    <name type="scientific">Stichopus japonicus</name>
    <name type="common">Sea cucumber</name>
    <dbReference type="NCBI Taxonomy" id="307972"/>
    <lineage>
        <taxon>Eukaryota</taxon>
        <taxon>Metazoa</taxon>
        <taxon>Echinodermata</taxon>
        <taxon>Eleutherozoa</taxon>
        <taxon>Echinozoa</taxon>
        <taxon>Holothuroidea</taxon>
        <taxon>Aspidochirotacea</taxon>
        <taxon>Aspidochirotida</taxon>
        <taxon>Stichopodidae</taxon>
        <taxon>Apostichopus</taxon>
    </lineage>
</organism>
<dbReference type="CDD" id="cd02735">
    <property type="entry name" value="RNAP_I_Rpa1_C"/>
    <property type="match status" value="1"/>
</dbReference>
<feature type="compositionally biased region" description="Acidic residues" evidence="7">
    <location>
        <begin position="494"/>
        <end position="522"/>
    </location>
</feature>
<proteinExistence type="inferred from homology"/>
<dbReference type="InterPro" id="IPR038120">
    <property type="entry name" value="Rpb1_funnel_sf"/>
</dbReference>
<evidence type="ECO:0000259" key="8">
    <source>
        <dbReference type="Pfam" id="PF04998"/>
    </source>
</evidence>
<dbReference type="AlphaFoldDB" id="A0A2G8LH68"/>
<dbReference type="Gene3D" id="1.10.132.30">
    <property type="match status" value="1"/>
</dbReference>
<dbReference type="STRING" id="307972.A0A2G8LH68"/>
<evidence type="ECO:0000256" key="3">
    <source>
        <dbReference type="ARBA" id="ARBA00022478"/>
    </source>
</evidence>
<feature type="compositionally biased region" description="Polar residues" evidence="7">
    <location>
        <begin position="619"/>
        <end position="632"/>
    </location>
</feature>
<dbReference type="Pfam" id="PF05000">
    <property type="entry name" value="RNA_pol_Rpb1_4"/>
    <property type="match status" value="1"/>
</dbReference>
<feature type="compositionally biased region" description="Basic and acidic residues" evidence="7">
    <location>
        <begin position="589"/>
        <end position="599"/>
    </location>
</feature>
<dbReference type="InterPro" id="IPR045867">
    <property type="entry name" value="DNA-dir_RpoC_beta_prime"/>
</dbReference>
<dbReference type="InterPro" id="IPR007081">
    <property type="entry name" value="RNA_pol_Rpb1_5"/>
</dbReference>
<dbReference type="PANTHER" id="PTHR19376">
    <property type="entry name" value="DNA-DIRECTED RNA POLYMERASE"/>
    <property type="match status" value="1"/>
</dbReference>
<dbReference type="InterPro" id="IPR047107">
    <property type="entry name" value="DNA-dir_RNA_pol1_lsu_C"/>
</dbReference>
<keyword evidence="4" id="KW-0808">Transferase</keyword>
<keyword evidence="3 10" id="KW-0240">DNA-directed RNA polymerase</keyword>
<accession>A0A2G8LH68</accession>
<evidence type="ECO:0000256" key="4">
    <source>
        <dbReference type="ARBA" id="ARBA00022679"/>
    </source>
</evidence>
<dbReference type="Gene3D" id="1.10.357.120">
    <property type="match status" value="1"/>
</dbReference>
<evidence type="ECO:0000256" key="1">
    <source>
        <dbReference type="ARBA" id="ARBA00006460"/>
    </source>
</evidence>
<dbReference type="Pfam" id="PF04998">
    <property type="entry name" value="RNA_pol_Rpb1_5"/>
    <property type="match status" value="1"/>
</dbReference>
<dbReference type="InterPro" id="IPR007083">
    <property type="entry name" value="RNA_pol_Rpb1_4"/>
</dbReference>
<gene>
    <name evidence="10" type="ORF">BSL78_03454</name>
</gene>
<feature type="domain" description="RNA polymerase Rpb1" evidence="8">
    <location>
        <begin position="66"/>
        <end position="738"/>
    </location>
</feature>
<evidence type="ECO:0000256" key="2">
    <source>
        <dbReference type="ARBA" id="ARBA00012418"/>
    </source>
</evidence>
<keyword evidence="6" id="KW-0804">Transcription</keyword>
<name>A0A2G8LH68_STIJA</name>
<evidence type="ECO:0000256" key="7">
    <source>
        <dbReference type="SAM" id="MobiDB-lite"/>
    </source>
</evidence>
<dbReference type="Proteomes" id="UP000230750">
    <property type="component" value="Unassembled WGS sequence"/>
</dbReference>
<evidence type="ECO:0000256" key="5">
    <source>
        <dbReference type="ARBA" id="ARBA00022695"/>
    </source>
</evidence>
<feature type="region of interest" description="Disordered" evidence="7">
    <location>
        <begin position="575"/>
        <end position="632"/>
    </location>
</feature>
<evidence type="ECO:0000313" key="11">
    <source>
        <dbReference type="Proteomes" id="UP000230750"/>
    </source>
</evidence>
<comment type="similarity">
    <text evidence="1">Belongs to the RNA polymerase beta' chain family.</text>
</comment>
<dbReference type="PANTHER" id="PTHR19376:SF11">
    <property type="entry name" value="DNA-DIRECTED RNA POLYMERASE I SUBUNIT RPA1"/>
    <property type="match status" value="1"/>
</dbReference>
<dbReference type="GO" id="GO:0006351">
    <property type="term" value="P:DNA-templated transcription"/>
    <property type="evidence" value="ECO:0007669"/>
    <property type="project" value="InterPro"/>
</dbReference>
<feature type="domain" description="RNA polymerase Rpb1" evidence="9">
    <location>
        <begin position="15"/>
        <end position="59"/>
    </location>
</feature>
<dbReference type="OrthoDB" id="270392at2759"/>
<dbReference type="Gene3D" id="3.30.70.2850">
    <property type="match status" value="1"/>
</dbReference>
<evidence type="ECO:0000259" key="9">
    <source>
        <dbReference type="Pfam" id="PF05000"/>
    </source>
</evidence>
<dbReference type="EC" id="2.7.7.6" evidence="2"/>
<protein>
    <recommendedName>
        <fullName evidence="2">DNA-directed RNA polymerase</fullName>
        <ecNumber evidence="2">2.7.7.6</ecNumber>
    </recommendedName>
</protein>
<dbReference type="GO" id="GO:0003677">
    <property type="term" value="F:DNA binding"/>
    <property type="evidence" value="ECO:0007669"/>
    <property type="project" value="InterPro"/>
</dbReference>
<feature type="compositionally biased region" description="Acidic residues" evidence="7">
    <location>
        <begin position="579"/>
        <end position="588"/>
    </location>
</feature>
<keyword evidence="5" id="KW-0548">Nucleotidyltransferase</keyword>
<dbReference type="SUPFAM" id="SSF64484">
    <property type="entry name" value="beta and beta-prime subunits of DNA dependent RNA-polymerase"/>
    <property type="match status" value="1"/>
</dbReference>
<evidence type="ECO:0000256" key="6">
    <source>
        <dbReference type="ARBA" id="ARBA00023163"/>
    </source>
</evidence>
<dbReference type="GO" id="GO:0003899">
    <property type="term" value="F:DNA-directed RNA polymerase activity"/>
    <property type="evidence" value="ECO:0007669"/>
    <property type="project" value="UniProtKB-EC"/>
</dbReference>
<sequence length="792" mass="89947">MIDCKCLLTTDPGWVNALQISCLLGQIELEGKRPPLMTSGRSLPSFKSYDTSLMAGGYVAGRFLTGIRPQEYFFHCMAGREGLIDTAVKTSRSGYLQRCIVKHLEGLLVNYDLTVRDSDSSIIQFSYGEDGLDISQTPFLKQEFFNFLMENDKVNNYQNMDSKPEGHLSSKKAEKIFKKVKKWRQKRQARDRYRSGFVDFSEGKMTPLVEEFKQKSPKDSTTQSYRKAKQSLIDSWRACSDKESYEKAYTPCPDPAHCQLRPNQNFGAVSERMNSLIEDYLSEFPERPCSDGEQDWSRDNFKQLIYQKYRKSLCEPGEAVGLLAAQSIGEPSTQMTLNTFHFAGRGEMNVTLGIPRLREILMVASKNIKTPGMTVPVKDNKKAHRRANKLCHRLSKLVLADVLEDVNVWESYLVQKASSHYVVYKIRVGLLPKEDYKVDVSLEPALVLRLMERKFFAQLRMAIQSKIRDLQSMKVFRAQNLVNNSKKDKSSSGQDEDEGDDNMEDEEELVEEEADEKEEAEEQDRGQITTMTMMMMIMKTKRTMITMEWVMGRYAECALHHGKACISMTGDELVGEKQVDDEEEDASKDEDRAEERSSDGESNEQESKQPSTRKMLKQPTESEGSTAGCDASSSGIQRCILADDKGKKLLQTEGVNLKELYKYDHILELFKMYTNDVHAMAHTFGIEAACRVLVKEITDVFNVYGIAVDRRHLSLIADYMTYDGHYKPFSRMGLETNPSTIQKMTFESCMSVLRKATLQGTQDDLQSPSARLVLGRVVSGGTGCFDVLSSMF</sequence>
<dbReference type="Gene3D" id="6.10.250.2940">
    <property type="match status" value="1"/>
</dbReference>
<comment type="caution">
    <text evidence="10">The sequence shown here is derived from an EMBL/GenBank/DDBJ whole genome shotgun (WGS) entry which is preliminary data.</text>
</comment>
<keyword evidence="11" id="KW-1185">Reference proteome</keyword>
<dbReference type="GO" id="GO:0005736">
    <property type="term" value="C:RNA polymerase I complex"/>
    <property type="evidence" value="ECO:0007669"/>
    <property type="project" value="TreeGrafter"/>
</dbReference>
<reference evidence="10 11" key="1">
    <citation type="journal article" date="2017" name="PLoS Biol.">
        <title>The sea cucumber genome provides insights into morphological evolution and visceral regeneration.</title>
        <authorList>
            <person name="Zhang X."/>
            <person name="Sun L."/>
            <person name="Yuan J."/>
            <person name="Sun Y."/>
            <person name="Gao Y."/>
            <person name="Zhang L."/>
            <person name="Li S."/>
            <person name="Dai H."/>
            <person name="Hamel J.F."/>
            <person name="Liu C."/>
            <person name="Yu Y."/>
            <person name="Liu S."/>
            <person name="Lin W."/>
            <person name="Guo K."/>
            <person name="Jin S."/>
            <person name="Xu P."/>
            <person name="Storey K.B."/>
            <person name="Huan P."/>
            <person name="Zhang T."/>
            <person name="Zhou Y."/>
            <person name="Zhang J."/>
            <person name="Lin C."/>
            <person name="Li X."/>
            <person name="Xing L."/>
            <person name="Huo D."/>
            <person name="Sun M."/>
            <person name="Wang L."/>
            <person name="Mercier A."/>
            <person name="Li F."/>
            <person name="Yang H."/>
            <person name="Xiang J."/>
        </authorList>
    </citation>
    <scope>NUCLEOTIDE SEQUENCE [LARGE SCALE GENOMIC DNA]</scope>
    <source>
        <strain evidence="10">Shaxun</strain>
        <tissue evidence="10">Muscle</tissue>
    </source>
</reference>
<dbReference type="EMBL" id="MRZV01000078">
    <property type="protein sequence ID" value="PIK59599.1"/>
    <property type="molecule type" value="Genomic_DNA"/>
</dbReference>